<evidence type="ECO:0000313" key="1">
    <source>
        <dbReference type="EMBL" id="RNA24195.1"/>
    </source>
</evidence>
<proteinExistence type="predicted"/>
<name>A0A3M7RLJ5_BRAPC</name>
<dbReference type="AlphaFoldDB" id="A0A3M7RLJ5"/>
<dbReference type="EMBL" id="REGN01003158">
    <property type="protein sequence ID" value="RNA24195.1"/>
    <property type="molecule type" value="Genomic_DNA"/>
</dbReference>
<dbReference type="Proteomes" id="UP000276133">
    <property type="component" value="Unassembled WGS sequence"/>
</dbReference>
<accession>A0A3M7RLJ5</accession>
<comment type="caution">
    <text evidence="1">The sequence shown here is derived from an EMBL/GenBank/DDBJ whole genome shotgun (WGS) entry which is preliminary data.</text>
</comment>
<evidence type="ECO:0000313" key="2">
    <source>
        <dbReference type="Proteomes" id="UP000276133"/>
    </source>
</evidence>
<sequence>MRLIPVISYFLRLRQDPFRNNRMRFVSQQYYRLSFDPCHIIYLKVIVLNLHFHPNFYPFETCFAFESN</sequence>
<protein>
    <submittedName>
        <fullName evidence="1">Uncharacterized protein</fullName>
    </submittedName>
</protein>
<gene>
    <name evidence="1" type="ORF">BpHYR1_047928</name>
</gene>
<reference evidence="1 2" key="1">
    <citation type="journal article" date="2018" name="Sci. Rep.">
        <title>Genomic signatures of local adaptation to the degree of environmental predictability in rotifers.</title>
        <authorList>
            <person name="Franch-Gras L."/>
            <person name="Hahn C."/>
            <person name="Garcia-Roger E.M."/>
            <person name="Carmona M.J."/>
            <person name="Serra M."/>
            <person name="Gomez A."/>
        </authorList>
    </citation>
    <scope>NUCLEOTIDE SEQUENCE [LARGE SCALE GENOMIC DNA]</scope>
    <source>
        <strain evidence="1">HYR1</strain>
    </source>
</reference>
<keyword evidence="2" id="KW-1185">Reference proteome</keyword>
<organism evidence="1 2">
    <name type="scientific">Brachionus plicatilis</name>
    <name type="common">Marine rotifer</name>
    <name type="synonym">Brachionus muelleri</name>
    <dbReference type="NCBI Taxonomy" id="10195"/>
    <lineage>
        <taxon>Eukaryota</taxon>
        <taxon>Metazoa</taxon>
        <taxon>Spiralia</taxon>
        <taxon>Gnathifera</taxon>
        <taxon>Rotifera</taxon>
        <taxon>Eurotatoria</taxon>
        <taxon>Monogononta</taxon>
        <taxon>Pseudotrocha</taxon>
        <taxon>Ploima</taxon>
        <taxon>Brachionidae</taxon>
        <taxon>Brachionus</taxon>
    </lineage>
</organism>